<evidence type="ECO:0000313" key="3">
    <source>
        <dbReference type="EMBL" id="KAK3260442.1"/>
    </source>
</evidence>
<dbReference type="Proteomes" id="UP001190700">
    <property type="component" value="Unassembled WGS sequence"/>
</dbReference>
<feature type="compositionally biased region" description="Basic residues" evidence="1">
    <location>
        <begin position="60"/>
        <end position="69"/>
    </location>
</feature>
<organism evidence="3 4">
    <name type="scientific">Cymbomonas tetramitiformis</name>
    <dbReference type="NCBI Taxonomy" id="36881"/>
    <lineage>
        <taxon>Eukaryota</taxon>
        <taxon>Viridiplantae</taxon>
        <taxon>Chlorophyta</taxon>
        <taxon>Pyramimonadophyceae</taxon>
        <taxon>Pyramimonadales</taxon>
        <taxon>Pyramimonadaceae</taxon>
        <taxon>Cymbomonas</taxon>
    </lineage>
</organism>
<feature type="region of interest" description="Disordered" evidence="1">
    <location>
        <begin position="56"/>
        <end position="91"/>
    </location>
</feature>
<dbReference type="AlphaFoldDB" id="A0AAE0FIQ9"/>
<proteinExistence type="predicted"/>
<keyword evidence="2" id="KW-0812">Transmembrane</keyword>
<accession>A0AAE0FIQ9</accession>
<keyword evidence="2" id="KW-0472">Membrane</keyword>
<keyword evidence="2" id="KW-1133">Transmembrane helix</keyword>
<name>A0AAE0FIQ9_9CHLO</name>
<feature type="region of interest" description="Disordered" evidence="1">
    <location>
        <begin position="189"/>
        <end position="233"/>
    </location>
</feature>
<feature type="transmembrane region" description="Helical" evidence="2">
    <location>
        <begin position="111"/>
        <end position="135"/>
    </location>
</feature>
<evidence type="ECO:0000256" key="2">
    <source>
        <dbReference type="SAM" id="Phobius"/>
    </source>
</evidence>
<gene>
    <name evidence="3" type="ORF">CYMTET_30597</name>
</gene>
<sequence>MGAMATCRGFCVSRKVPADVALHSLTPRRSGRLASEASGVSFRSCHFSGHSRVRLQGVGRSKRTHRNRGRPAFCSSSADGGEQDDDEDEDDIPQEIIDAETKSTPYRRLRLLVYGLGGIGGGALAIGRMVTLSLPAGVEAPSPMFEFNIPAIILDISASLLAAYLFQEEITNREANLKRIWQEVKKRRAEAGPPGGAGKPVAKGFGGRAALTKNNSASDKKANESKKEGKEGSFLGEVREGILREVDQANAAAKVQAYQLNDSLESRGVLPKLREGDADDDVMTDTVEKGTPKSTGDASGKQVKGQSKKRAKKQKQRKRK</sequence>
<feature type="compositionally biased region" description="Acidic residues" evidence="1">
    <location>
        <begin position="81"/>
        <end position="91"/>
    </location>
</feature>
<comment type="caution">
    <text evidence="3">The sequence shown here is derived from an EMBL/GenBank/DDBJ whole genome shotgun (WGS) entry which is preliminary data.</text>
</comment>
<evidence type="ECO:0000313" key="4">
    <source>
        <dbReference type="Proteomes" id="UP001190700"/>
    </source>
</evidence>
<reference evidence="3 4" key="1">
    <citation type="journal article" date="2015" name="Genome Biol. Evol.">
        <title>Comparative Genomics of a Bacterivorous Green Alga Reveals Evolutionary Causalities and Consequences of Phago-Mixotrophic Mode of Nutrition.</title>
        <authorList>
            <person name="Burns J.A."/>
            <person name="Paasch A."/>
            <person name="Narechania A."/>
            <person name="Kim E."/>
        </authorList>
    </citation>
    <scope>NUCLEOTIDE SEQUENCE [LARGE SCALE GENOMIC DNA]</scope>
    <source>
        <strain evidence="3 4">PLY_AMNH</strain>
    </source>
</reference>
<protein>
    <submittedName>
        <fullName evidence="3">Uncharacterized protein</fullName>
    </submittedName>
</protein>
<feature type="compositionally biased region" description="Basic and acidic residues" evidence="1">
    <location>
        <begin position="218"/>
        <end position="233"/>
    </location>
</feature>
<feature type="region of interest" description="Disordered" evidence="1">
    <location>
        <begin position="260"/>
        <end position="320"/>
    </location>
</feature>
<feature type="compositionally biased region" description="Basic residues" evidence="1">
    <location>
        <begin position="306"/>
        <end position="320"/>
    </location>
</feature>
<feature type="transmembrane region" description="Helical" evidence="2">
    <location>
        <begin position="147"/>
        <end position="166"/>
    </location>
</feature>
<keyword evidence="4" id="KW-1185">Reference proteome</keyword>
<dbReference type="EMBL" id="LGRX02017719">
    <property type="protein sequence ID" value="KAK3260442.1"/>
    <property type="molecule type" value="Genomic_DNA"/>
</dbReference>
<evidence type="ECO:0000256" key="1">
    <source>
        <dbReference type="SAM" id="MobiDB-lite"/>
    </source>
</evidence>